<dbReference type="Proteomes" id="UP000004664">
    <property type="component" value="Unassembled WGS sequence"/>
</dbReference>
<sequence length="388" mass="41992">MTVRTWQFNAADSLFFGAGKPMNAGESSWIDSQFPPTGLTLQGAIRTAVLYCTEADIDAFTHGKPCFPDGGSLKAEIGCAKNLGKLELTGPFLHDNGELLFPAPLDLMSNAQNQRALLKPAGDPTACDLGNIRLPAVDGKGYKVSENCYVNHQDMAKLLNGETDGIKLIPLFADNPKDLALADKEPKIGLARDNKTRNYEEGMLFAIAPVRPRKDVSLLLRVQGIAPEHLPQQASLQKLGGEGKLAAISVSDEDIKMPAARITPDGETVRFKLVFTQPALMPVDSDGWLPEGFALSKEKDQWIGQLRIGQLNACEVAIISACIGKPLKLGGWDLKAGSSKTHQAYIPAGSVYFCEAQAKDREAILQLHDTKLGGNREYGFGHVLVGRW</sequence>
<dbReference type="Gene3D" id="3.30.70.2940">
    <property type="match status" value="1"/>
</dbReference>
<keyword evidence="2" id="KW-1185">Reference proteome</keyword>
<dbReference type="OrthoDB" id="6162707at2"/>
<gene>
    <name evidence="1" type="ORF">Mettu_0456</name>
</gene>
<dbReference type="NCBIfam" id="TIGR01888">
    <property type="entry name" value="cas_cmr3"/>
    <property type="match status" value="1"/>
</dbReference>
<evidence type="ECO:0000313" key="1">
    <source>
        <dbReference type="EMBL" id="EGW21682.1"/>
    </source>
</evidence>
<reference evidence="1 2" key="1">
    <citation type="submission" date="2011-06" db="EMBL/GenBank/DDBJ databases">
        <title>Genomic sequence of Methylobacter tundripaludum SV96.</title>
        <authorList>
            <consortium name="US DOE Joint Genome Institute"/>
            <person name="Lucas S."/>
            <person name="Han J."/>
            <person name="Lapidus A."/>
            <person name="Cheng J.-F."/>
            <person name="Goodwin L."/>
            <person name="Pitluck S."/>
            <person name="Held B."/>
            <person name="Detter J.C."/>
            <person name="Han C."/>
            <person name="Tapia R."/>
            <person name="Land M."/>
            <person name="Hauser L."/>
            <person name="Kyrpides N."/>
            <person name="Ivanova N."/>
            <person name="Ovchinnikova G."/>
            <person name="Pagani I."/>
            <person name="Klotz M.G."/>
            <person name="Dispirito A.A."/>
            <person name="Murrell J.C."/>
            <person name="Dunfield P."/>
            <person name="Kalyuzhnaya M.G."/>
            <person name="Svenning M."/>
            <person name="Trotsenko Y.A."/>
            <person name="Stein L.Y."/>
            <person name="Woyke T."/>
        </authorList>
    </citation>
    <scope>NUCLEOTIDE SEQUENCE [LARGE SCALE GENOMIC DNA]</scope>
    <source>
        <strain evidence="2">ATCC BAA-1195 / DSM 17260 / SV96</strain>
    </source>
</reference>
<dbReference type="STRING" id="697282.Mettu_0456"/>
<dbReference type="InterPro" id="IPR010165">
    <property type="entry name" value="CRISPR-Cmr3_IIIB"/>
</dbReference>
<protein>
    <submittedName>
        <fullName evidence="1">CRISPR-associated protein, Cmr3</fullName>
    </submittedName>
</protein>
<dbReference type="Pfam" id="PF09700">
    <property type="entry name" value="Cas_Cmr3"/>
    <property type="match status" value="1"/>
</dbReference>
<dbReference type="InterPro" id="IPR019117">
    <property type="entry name" value="CRISPR-assoc_protein_Cmr3"/>
</dbReference>
<dbReference type="Gene3D" id="2.60.40.4350">
    <property type="match status" value="1"/>
</dbReference>
<accession>G3IV69</accession>
<proteinExistence type="predicted"/>
<evidence type="ECO:0000313" key="2">
    <source>
        <dbReference type="Proteomes" id="UP000004664"/>
    </source>
</evidence>
<dbReference type="EMBL" id="JH109152">
    <property type="protein sequence ID" value="EGW21682.1"/>
    <property type="molecule type" value="Genomic_DNA"/>
</dbReference>
<organism evidence="1 2">
    <name type="scientific">Methylobacter tundripaludum (strain ATCC BAA-1195 / DSM 17260 / SV96)</name>
    <dbReference type="NCBI Taxonomy" id="697282"/>
    <lineage>
        <taxon>Bacteria</taxon>
        <taxon>Pseudomonadati</taxon>
        <taxon>Pseudomonadota</taxon>
        <taxon>Gammaproteobacteria</taxon>
        <taxon>Methylococcales</taxon>
        <taxon>Methylococcaceae</taxon>
        <taxon>Methylobacter</taxon>
    </lineage>
</organism>
<dbReference type="eggNOG" id="COG1769">
    <property type="taxonomic scope" value="Bacteria"/>
</dbReference>
<dbReference type="RefSeq" id="WP_006889658.1">
    <property type="nucleotide sequence ID" value="NZ_JH109152.1"/>
</dbReference>
<dbReference type="HOGENOM" id="CLU_044328_1_0_6"/>
<dbReference type="AlphaFoldDB" id="G3IV69"/>
<name>G3IV69_METTV</name>